<evidence type="ECO:0000256" key="4">
    <source>
        <dbReference type="SAM" id="MobiDB-lite"/>
    </source>
</evidence>
<evidence type="ECO:0000313" key="5">
    <source>
        <dbReference type="EMBL" id="WXB97737.1"/>
    </source>
</evidence>
<comment type="similarity">
    <text evidence="2">Belongs to the SspK family.</text>
</comment>
<protein>
    <recommendedName>
        <fullName evidence="2 3">Small, acid-soluble spore protein K</fullName>
        <shortName evidence="2">SASP K</shortName>
    </recommendedName>
</protein>
<evidence type="ECO:0000256" key="3">
    <source>
        <dbReference type="NCBIfam" id="TIGR03091"/>
    </source>
</evidence>
<comment type="subcellular location">
    <subcellularLocation>
        <location evidence="2">Spore core</location>
    </subcellularLocation>
</comment>
<dbReference type="InterPro" id="IPR012611">
    <property type="entry name" value="SASP_SspK"/>
</dbReference>
<evidence type="ECO:0000313" key="6">
    <source>
        <dbReference type="Proteomes" id="UP001377337"/>
    </source>
</evidence>
<keyword evidence="1 2" id="KW-0749">Sporulation</keyword>
<dbReference type="RefSeq" id="WP_338780383.1">
    <property type="nucleotide sequence ID" value="NZ_CP147407.1"/>
</dbReference>
<gene>
    <name evidence="2 5" type="primary">sspK</name>
    <name evidence="5" type="ORF">WCV65_04360</name>
</gene>
<keyword evidence="6" id="KW-1185">Reference proteome</keyword>
<organism evidence="5 6">
    <name type="scientific">Metabacillus sediminis</name>
    <dbReference type="NCBI Taxonomy" id="3117746"/>
    <lineage>
        <taxon>Bacteria</taxon>
        <taxon>Bacillati</taxon>
        <taxon>Bacillota</taxon>
        <taxon>Bacilli</taxon>
        <taxon>Bacillales</taxon>
        <taxon>Bacillaceae</taxon>
        <taxon>Metabacillus</taxon>
    </lineage>
</organism>
<feature type="region of interest" description="Disordered" evidence="4">
    <location>
        <begin position="1"/>
        <end position="63"/>
    </location>
</feature>
<feature type="compositionally biased region" description="Basic and acidic residues" evidence="4">
    <location>
        <begin position="48"/>
        <end position="63"/>
    </location>
</feature>
<proteinExistence type="evidence at transcript level"/>
<evidence type="ECO:0000256" key="1">
    <source>
        <dbReference type="ARBA" id="ARBA00022969"/>
    </source>
</evidence>
<name>A0ABZ2NIV8_9BACI</name>
<feature type="compositionally biased region" description="Basic and acidic residues" evidence="4">
    <location>
        <begin position="16"/>
        <end position="32"/>
    </location>
</feature>
<comment type="induction">
    <text evidence="2">Expressed only in the forespore compartment of sporulating cells.</text>
</comment>
<reference evidence="5 6" key="1">
    <citation type="submission" date="2024-02" db="EMBL/GenBank/DDBJ databases">
        <title>Seven novel Bacillus-like species.</title>
        <authorList>
            <person name="Liu G."/>
        </authorList>
    </citation>
    <scope>NUCLEOTIDE SEQUENCE [LARGE SCALE GENOMIC DNA]</scope>
    <source>
        <strain evidence="5 6">FJAT-52054</strain>
    </source>
</reference>
<accession>A0ABZ2NIV8</accession>
<sequence>MKRNNSSLEAVRLRNKAKDFPIAERSEGEARAKGAYASKRADGSINDHPQERMRASGQREDYN</sequence>
<dbReference type="Pfam" id="PF08176">
    <property type="entry name" value="SspK"/>
    <property type="match status" value="1"/>
</dbReference>
<dbReference type="NCBIfam" id="TIGR03091">
    <property type="entry name" value="SASP_sspK"/>
    <property type="match status" value="1"/>
</dbReference>
<evidence type="ECO:0000256" key="2">
    <source>
        <dbReference type="HAMAP-Rule" id="MF_01504"/>
    </source>
</evidence>
<dbReference type="EMBL" id="CP147407">
    <property type="protein sequence ID" value="WXB97737.1"/>
    <property type="molecule type" value="Genomic_DNA"/>
</dbReference>
<dbReference type="Proteomes" id="UP001377337">
    <property type="component" value="Chromosome"/>
</dbReference>
<dbReference type="HAMAP" id="MF_01504">
    <property type="entry name" value="SspK"/>
    <property type="match status" value="1"/>
</dbReference>